<evidence type="ECO:0000256" key="4">
    <source>
        <dbReference type="ARBA" id="ARBA00023002"/>
    </source>
</evidence>
<keyword evidence="2" id="KW-0479">Metal-binding</keyword>
<protein>
    <submittedName>
        <fullName evidence="10">Cupredoxin</fullName>
    </submittedName>
</protein>
<evidence type="ECO:0000259" key="7">
    <source>
        <dbReference type="Pfam" id="PF00394"/>
    </source>
</evidence>
<feature type="domain" description="Plastocyanin-like" evidence="8">
    <location>
        <begin position="462"/>
        <end position="578"/>
    </location>
</feature>
<dbReference type="PROSITE" id="PS00080">
    <property type="entry name" value="MULTICOPPER_OXIDASE2"/>
    <property type="match status" value="1"/>
</dbReference>
<dbReference type="InterPro" id="IPR002355">
    <property type="entry name" value="Cu_oxidase_Cu_BS"/>
</dbReference>
<keyword evidence="6" id="KW-0325">Glycoprotein</keyword>
<dbReference type="Proteomes" id="UP000193144">
    <property type="component" value="Unassembled WGS sequence"/>
</dbReference>
<keyword evidence="4" id="KW-0560">Oxidoreductase</keyword>
<evidence type="ECO:0000259" key="9">
    <source>
        <dbReference type="Pfam" id="PF07732"/>
    </source>
</evidence>
<dbReference type="GO" id="GO:0005507">
    <property type="term" value="F:copper ion binding"/>
    <property type="evidence" value="ECO:0007669"/>
    <property type="project" value="InterPro"/>
</dbReference>
<dbReference type="InterPro" id="IPR008972">
    <property type="entry name" value="Cupredoxin"/>
</dbReference>
<dbReference type="CDD" id="cd13876">
    <property type="entry name" value="CuRO_2_Abr2_like"/>
    <property type="match status" value="1"/>
</dbReference>
<dbReference type="InterPro" id="IPR001117">
    <property type="entry name" value="Cu-oxidase_2nd"/>
</dbReference>
<dbReference type="SUPFAM" id="SSF49503">
    <property type="entry name" value="Cupredoxins"/>
    <property type="match status" value="3"/>
</dbReference>
<evidence type="ECO:0000256" key="1">
    <source>
        <dbReference type="ARBA" id="ARBA00010609"/>
    </source>
</evidence>
<dbReference type="Pfam" id="PF07732">
    <property type="entry name" value="Cu-oxidase_3"/>
    <property type="match status" value="1"/>
</dbReference>
<comment type="caution">
    <text evidence="10">The sequence shown here is derived from an EMBL/GenBank/DDBJ whole genome shotgun (WGS) entry which is preliminary data.</text>
</comment>
<proteinExistence type="inferred from homology"/>
<comment type="similarity">
    <text evidence="1">Belongs to the multicopper oxidase family.</text>
</comment>
<evidence type="ECO:0000256" key="5">
    <source>
        <dbReference type="ARBA" id="ARBA00023008"/>
    </source>
</evidence>
<keyword evidence="11" id="KW-1185">Reference proteome</keyword>
<dbReference type="OrthoDB" id="2121828at2759"/>
<accession>A0A1Y1ZE54</accession>
<dbReference type="PROSITE" id="PS00079">
    <property type="entry name" value="MULTICOPPER_OXIDASE1"/>
    <property type="match status" value="1"/>
</dbReference>
<organism evidence="10 11">
    <name type="scientific">Clohesyomyces aquaticus</name>
    <dbReference type="NCBI Taxonomy" id="1231657"/>
    <lineage>
        <taxon>Eukaryota</taxon>
        <taxon>Fungi</taxon>
        <taxon>Dikarya</taxon>
        <taxon>Ascomycota</taxon>
        <taxon>Pezizomycotina</taxon>
        <taxon>Dothideomycetes</taxon>
        <taxon>Pleosporomycetidae</taxon>
        <taxon>Pleosporales</taxon>
        <taxon>Lindgomycetaceae</taxon>
        <taxon>Clohesyomyces</taxon>
    </lineage>
</organism>
<name>A0A1Y1ZE54_9PLEO</name>
<dbReference type="PANTHER" id="PTHR11709:SF488">
    <property type="entry name" value="LACCASE-RELATED"/>
    <property type="match status" value="1"/>
</dbReference>
<dbReference type="PANTHER" id="PTHR11709">
    <property type="entry name" value="MULTI-COPPER OXIDASE"/>
    <property type="match status" value="1"/>
</dbReference>
<dbReference type="GO" id="GO:0016491">
    <property type="term" value="F:oxidoreductase activity"/>
    <property type="evidence" value="ECO:0007669"/>
    <property type="project" value="UniProtKB-KW"/>
</dbReference>
<dbReference type="EMBL" id="MCFA01000101">
    <property type="protein sequence ID" value="ORY08454.1"/>
    <property type="molecule type" value="Genomic_DNA"/>
</dbReference>
<evidence type="ECO:0000256" key="6">
    <source>
        <dbReference type="ARBA" id="ARBA00023180"/>
    </source>
</evidence>
<dbReference type="InterPro" id="IPR033138">
    <property type="entry name" value="Cu_oxidase_CS"/>
</dbReference>
<evidence type="ECO:0000313" key="11">
    <source>
        <dbReference type="Proteomes" id="UP000193144"/>
    </source>
</evidence>
<gene>
    <name evidence="10" type="ORF">BCR34DRAFT_488744</name>
</gene>
<keyword evidence="5" id="KW-0186">Copper</keyword>
<feature type="domain" description="Plastocyanin-like" evidence="9">
    <location>
        <begin position="19"/>
        <end position="132"/>
    </location>
</feature>
<dbReference type="AlphaFoldDB" id="A0A1Y1ZE54"/>
<dbReference type="STRING" id="1231657.A0A1Y1ZE54"/>
<reference evidence="10 11" key="1">
    <citation type="submission" date="2016-07" db="EMBL/GenBank/DDBJ databases">
        <title>Pervasive Adenine N6-methylation of Active Genes in Fungi.</title>
        <authorList>
            <consortium name="DOE Joint Genome Institute"/>
            <person name="Mondo S.J."/>
            <person name="Dannebaum R.O."/>
            <person name="Kuo R.C."/>
            <person name="Labutti K."/>
            <person name="Haridas S."/>
            <person name="Kuo A."/>
            <person name="Salamov A."/>
            <person name="Ahrendt S.R."/>
            <person name="Lipzen A."/>
            <person name="Sullivan W."/>
            <person name="Andreopoulos W.B."/>
            <person name="Clum A."/>
            <person name="Lindquist E."/>
            <person name="Daum C."/>
            <person name="Ramamoorthy G.K."/>
            <person name="Gryganskyi A."/>
            <person name="Culley D."/>
            <person name="Magnuson J.K."/>
            <person name="James T.Y."/>
            <person name="O'Malley M.A."/>
            <person name="Stajich J.E."/>
            <person name="Spatafora J.W."/>
            <person name="Visel A."/>
            <person name="Grigoriev I.V."/>
        </authorList>
    </citation>
    <scope>NUCLEOTIDE SEQUENCE [LARGE SCALE GENOMIC DNA]</scope>
    <source>
        <strain evidence="10 11">CBS 115471</strain>
    </source>
</reference>
<evidence type="ECO:0000259" key="8">
    <source>
        <dbReference type="Pfam" id="PF07731"/>
    </source>
</evidence>
<sequence length="592" mass="65690">MAFLSHAYAPRRHFTLELTWGNGSPDGFEREMIFINGQFPGPTIELEQDDWVEIVVQNNMPFNSTIHYHGIEQRNTPWADGVPGLTQRPIQPGDSFEYEWHADQYGSYFYHAHSRGQIDDGAYGPIIIKPKSGLSKPFTAISPDEVDALEAAEKNVRPLLLSDWRHTTSERTWELQLASGIESAVCMDSLLINGKGAVDCWSREEITQFTSPGIAPLLQQNNLTMTDKGCLPPQILGELLESSVPIDYDALPSTVFNVCTPTKGSHAVIKTPKHSKWMALDIISTAGIDTFAFSIDEHPMWVYAVDGHYIEPLKVDALSVANGDRYSVFIELNKRASNYGIRLASIALTQLIDTYAVLSYDADFKTFWNNTSDAPFSSRPSINQAGGAISTNVTFFNQAAMVSFPPQFPQPAPDVDRTFIMDIKTVGASYIWALNSTPLNHAIDDSNPPLLYQPPSVSNPGGEITITTLNNTWVDLIFTVTTLNQPPHPIHKHSNKGFVIGQGVGNWTWSTVSEAMSSIPQNFNLVTPPYRDGFVTPPTVTSPTWLAVRYHVINPGAFMLHCHIQSHLNGGMAMVMLDGIDEWPEVPMQRKN</sequence>
<keyword evidence="3" id="KW-0732">Signal</keyword>
<evidence type="ECO:0000256" key="2">
    <source>
        <dbReference type="ARBA" id="ARBA00022723"/>
    </source>
</evidence>
<dbReference type="CDD" id="cd13898">
    <property type="entry name" value="CuRO_3_Abr2_like"/>
    <property type="match status" value="1"/>
</dbReference>
<dbReference type="InterPro" id="IPR011706">
    <property type="entry name" value="Cu-oxidase_C"/>
</dbReference>
<dbReference type="CDD" id="cd13850">
    <property type="entry name" value="CuRO_1_Abr2_like"/>
    <property type="match status" value="1"/>
</dbReference>
<dbReference type="FunFam" id="2.60.40.420:FF:000036">
    <property type="entry name" value="L-ascorbate oxidase"/>
    <property type="match status" value="1"/>
</dbReference>
<dbReference type="Pfam" id="PF00394">
    <property type="entry name" value="Cu-oxidase"/>
    <property type="match status" value="1"/>
</dbReference>
<feature type="domain" description="Plastocyanin-like" evidence="7">
    <location>
        <begin position="158"/>
        <end position="361"/>
    </location>
</feature>
<dbReference type="Pfam" id="PF07731">
    <property type="entry name" value="Cu-oxidase_2"/>
    <property type="match status" value="1"/>
</dbReference>
<evidence type="ECO:0000313" key="10">
    <source>
        <dbReference type="EMBL" id="ORY08454.1"/>
    </source>
</evidence>
<dbReference type="Gene3D" id="2.60.40.420">
    <property type="entry name" value="Cupredoxins - blue copper proteins"/>
    <property type="match status" value="3"/>
</dbReference>
<dbReference type="InterPro" id="IPR011707">
    <property type="entry name" value="Cu-oxidase-like_N"/>
</dbReference>
<dbReference type="InterPro" id="IPR045087">
    <property type="entry name" value="Cu-oxidase_fam"/>
</dbReference>
<evidence type="ECO:0000256" key="3">
    <source>
        <dbReference type="ARBA" id="ARBA00022729"/>
    </source>
</evidence>